<feature type="coiled-coil region" evidence="1">
    <location>
        <begin position="3"/>
        <end position="30"/>
    </location>
</feature>
<reference evidence="2 3" key="1">
    <citation type="journal article" date="2007" name="Nature">
        <title>Evolution of genes and genomes on the Drosophila phylogeny.</title>
        <authorList>
            <consortium name="Drosophila 12 Genomes Consortium"/>
            <person name="Clark A.G."/>
            <person name="Eisen M.B."/>
            <person name="Smith D.R."/>
            <person name="Bergman C.M."/>
            <person name="Oliver B."/>
            <person name="Markow T.A."/>
            <person name="Kaufman T.C."/>
            <person name="Kellis M."/>
            <person name="Gelbart W."/>
            <person name="Iyer V.N."/>
            <person name="Pollard D.A."/>
            <person name="Sackton T.B."/>
            <person name="Larracuente A.M."/>
            <person name="Singh N.D."/>
            <person name="Abad J.P."/>
            <person name="Abt D.N."/>
            <person name="Adryan B."/>
            <person name="Aguade M."/>
            <person name="Akashi H."/>
            <person name="Anderson W.W."/>
            <person name="Aquadro C.F."/>
            <person name="Ardell D.H."/>
            <person name="Arguello R."/>
            <person name="Artieri C.G."/>
            <person name="Barbash D.A."/>
            <person name="Barker D."/>
            <person name="Barsanti P."/>
            <person name="Batterham P."/>
            <person name="Batzoglou S."/>
            <person name="Begun D."/>
            <person name="Bhutkar A."/>
            <person name="Blanco E."/>
            <person name="Bosak S.A."/>
            <person name="Bradley R.K."/>
            <person name="Brand A.D."/>
            <person name="Brent M.R."/>
            <person name="Brooks A.N."/>
            <person name="Brown R.H."/>
            <person name="Butlin R.K."/>
            <person name="Caggese C."/>
            <person name="Calvi B.R."/>
            <person name="Bernardo de Carvalho A."/>
            <person name="Caspi A."/>
            <person name="Castrezana S."/>
            <person name="Celniker S.E."/>
            <person name="Chang J.L."/>
            <person name="Chapple C."/>
            <person name="Chatterji S."/>
            <person name="Chinwalla A."/>
            <person name="Civetta A."/>
            <person name="Clifton S.W."/>
            <person name="Comeron J.M."/>
            <person name="Costello J.C."/>
            <person name="Coyne J.A."/>
            <person name="Daub J."/>
            <person name="David R.G."/>
            <person name="Delcher A.L."/>
            <person name="Delehaunty K."/>
            <person name="Do C.B."/>
            <person name="Ebling H."/>
            <person name="Edwards K."/>
            <person name="Eickbush T."/>
            <person name="Evans J.D."/>
            <person name="Filipski A."/>
            <person name="Findeiss S."/>
            <person name="Freyhult E."/>
            <person name="Fulton L."/>
            <person name="Fulton R."/>
            <person name="Garcia A.C."/>
            <person name="Gardiner A."/>
            <person name="Garfield D.A."/>
            <person name="Garvin B.E."/>
            <person name="Gibson G."/>
            <person name="Gilbert D."/>
            <person name="Gnerre S."/>
            <person name="Godfrey J."/>
            <person name="Good R."/>
            <person name="Gotea V."/>
            <person name="Gravely B."/>
            <person name="Greenberg A.J."/>
            <person name="Griffiths-Jones S."/>
            <person name="Gross S."/>
            <person name="Guigo R."/>
            <person name="Gustafson E.A."/>
            <person name="Haerty W."/>
            <person name="Hahn M.W."/>
            <person name="Halligan D.L."/>
            <person name="Halpern A.L."/>
            <person name="Halter G.M."/>
            <person name="Han M.V."/>
            <person name="Heger A."/>
            <person name="Hillier L."/>
            <person name="Hinrichs A.S."/>
            <person name="Holmes I."/>
            <person name="Hoskins R.A."/>
            <person name="Hubisz M.J."/>
            <person name="Hultmark D."/>
            <person name="Huntley M.A."/>
            <person name="Jaffe D.B."/>
            <person name="Jagadeeshan S."/>
            <person name="Jeck W.R."/>
            <person name="Johnson J."/>
            <person name="Jones C.D."/>
            <person name="Jordan W.C."/>
            <person name="Karpen G.H."/>
            <person name="Kataoka E."/>
            <person name="Keightley P.D."/>
            <person name="Kheradpour P."/>
            <person name="Kirkness E.F."/>
            <person name="Koerich L.B."/>
            <person name="Kristiansen K."/>
            <person name="Kudrna D."/>
            <person name="Kulathinal R.J."/>
            <person name="Kumar S."/>
            <person name="Kwok R."/>
            <person name="Lander E."/>
            <person name="Langley C.H."/>
            <person name="Lapoint R."/>
            <person name="Lazzaro B.P."/>
            <person name="Lee S.J."/>
            <person name="Levesque L."/>
            <person name="Li R."/>
            <person name="Lin C.F."/>
            <person name="Lin M.F."/>
            <person name="Lindblad-Toh K."/>
            <person name="Llopart A."/>
            <person name="Long M."/>
            <person name="Low L."/>
            <person name="Lozovsky E."/>
            <person name="Lu J."/>
            <person name="Luo M."/>
            <person name="Machado C.A."/>
            <person name="Makalowski W."/>
            <person name="Marzo M."/>
            <person name="Matsuda M."/>
            <person name="Matzkin L."/>
            <person name="McAllister B."/>
            <person name="McBride C.S."/>
            <person name="McKernan B."/>
            <person name="McKernan K."/>
            <person name="Mendez-Lago M."/>
            <person name="Minx P."/>
            <person name="Mollenhauer M.U."/>
            <person name="Montooth K."/>
            <person name="Mount S.M."/>
            <person name="Mu X."/>
            <person name="Myers E."/>
            <person name="Negre B."/>
            <person name="Newfeld S."/>
            <person name="Nielsen R."/>
            <person name="Noor M.A."/>
            <person name="O'Grady P."/>
            <person name="Pachter L."/>
            <person name="Papaceit M."/>
            <person name="Parisi M.J."/>
            <person name="Parisi M."/>
            <person name="Parts L."/>
            <person name="Pedersen J.S."/>
            <person name="Pesole G."/>
            <person name="Phillippy A.M."/>
            <person name="Ponting C.P."/>
            <person name="Pop M."/>
            <person name="Porcelli D."/>
            <person name="Powell J.R."/>
            <person name="Prohaska S."/>
            <person name="Pruitt K."/>
            <person name="Puig M."/>
            <person name="Quesneville H."/>
            <person name="Ram K.R."/>
            <person name="Rand D."/>
            <person name="Rasmussen M.D."/>
            <person name="Reed L.K."/>
            <person name="Reenan R."/>
            <person name="Reily A."/>
            <person name="Remington K.A."/>
            <person name="Rieger T.T."/>
            <person name="Ritchie M.G."/>
            <person name="Robin C."/>
            <person name="Rogers Y.H."/>
            <person name="Rohde C."/>
            <person name="Rozas J."/>
            <person name="Rubenfield M.J."/>
            <person name="Ruiz A."/>
            <person name="Russo S."/>
            <person name="Salzberg S.L."/>
            <person name="Sanchez-Gracia A."/>
            <person name="Saranga D.J."/>
            <person name="Sato H."/>
            <person name="Schaeffer S.W."/>
            <person name="Schatz M.C."/>
            <person name="Schlenke T."/>
            <person name="Schwartz R."/>
            <person name="Segarra C."/>
            <person name="Singh R.S."/>
            <person name="Sirot L."/>
            <person name="Sirota M."/>
            <person name="Sisneros N.B."/>
            <person name="Smith C.D."/>
            <person name="Smith T.F."/>
            <person name="Spieth J."/>
            <person name="Stage D.E."/>
            <person name="Stark A."/>
            <person name="Stephan W."/>
            <person name="Strausberg R.L."/>
            <person name="Strempel S."/>
            <person name="Sturgill D."/>
            <person name="Sutton G."/>
            <person name="Sutton G.G."/>
            <person name="Tao W."/>
            <person name="Teichmann S."/>
            <person name="Tobari Y.N."/>
            <person name="Tomimura Y."/>
            <person name="Tsolas J.M."/>
            <person name="Valente V.L."/>
            <person name="Venter E."/>
            <person name="Venter J.C."/>
            <person name="Vicario S."/>
            <person name="Vieira F.G."/>
            <person name="Vilella A.J."/>
            <person name="Villasante A."/>
            <person name="Walenz B."/>
            <person name="Wang J."/>
            <person name="Wasserman M."/>
            <person name="Watts T."/>
            <person name="Wilson D."/>
            <person name="Wilson R.K."/>
            <person name="Wing R.A."/>
            <person name="Wolfner M.F."/>
            <person name="Wong A."/>
            <person name="Wong G.K."/>
            <person name="Wu C.I."/>
            <person name="Wu G."/>
            <person name="Yamamoto D."/>
            <person name="Yang H.P."/>
            <person name="Yang S.P."/>
            <person name="Yorke J.A."/>
            <person name="Yoshida K."/>
            <person name="Zdobnov E."/>
            <person name="Zhang P."/>
            <person name="Zhang Y."/>
            <person name="Zimin A.V."/>
            <person name="Baldwin J."/>
            <person name="Abdouelleil A."/>
            <person name="Abdulkadir J."/>
            <person name="Abebe A."/>
            <person name="Abera B."/>
            <person name="Abreu J."/>
            <person name="Acer S.C."/>
            <person name="Aftuck L."/>
            <person name="Alexander A."/>
            <person name="An P."/>
            <person name="Anderson E."/>
            <person name="Anderson S."/>
            <person name="Arachi H."/>
            <person name="Azer M."/>
            <person name="Bachantsang P."/>
            <person name="Barry A."/>
            <person name="Bayul T."/>
            <person name="Berlin A."/>
            <person name="Bessette D."/>
            <person name="Bloom T."/>
            <person name="Blye J."/>
            <person name="Boguslavskiy L."/>
            <person name="Bonnet C."/>
            <person name="Boukhgalter B."/>
            <person name="Bourzgui I."/>
            <person name="Brown A."/>
            <person name="Cahill P."/>
            <person name="Channer S."/>
            <person name="Cheshatsang Y."/>
            <person name="Chuda L."/>
            <person name="Citroen M."/>
            <person name="Collymore A."/>
            <person name="Cooke P."/>
            <person name="Costello M."/>
            <person name="D'Aco K."/>
            <person name="Daza R."/>
            <person name="De Haan G."/>
            <person name="DeGray S."/>
            <person name="DeMaso C."/>
            <person name="Dhargay N."/>
            <person name="Dooley K."/>
            <person name="Dooley E."/>
            <person name="Doricent M."/>
            <person name="Dorje P."/>
            <person name="Dorjee K."/>
            <person name="Dupes A."/>
            <person name="Elong R."/>
            <person name="Falk J."/>
            <person name="Farina A."/>
            <person name="Faro S."/>
            <person name="Ferguson D."/>
            <person name="Fisher S."/>
            <person name="Foley C.D."/>
            <person name="Franke A."/>
            <person name="Friedrich D."/>
            <person name="Gadbois L."/>
            <person name="Gearin G."/>
            <person name="Gearin C.R."/>
            <person name="Giannoukos G."/>
            <person name="Goode T."/>
            <person name="Graham J."/>
            <person name="Grandbois E."/>
            <person name="Grewal S."/>
            <person name="Gyaltsen K."/>
            <person name="Hafez N."/>
            <person name="Hagos B."/>
            <person name="Hall J."/>
            <person name="Henson C."/>
            <person name="Hollinger A."/>
            <person name="Honan T."/>
            <person name="Huard M.D."/>
            <person name="Hughes L."/>
            <person name="Hurhula B."/>
            <person name="Husby M.E."/>
            <person name="Kamat A."/>
            <person name="Kanga B."/>
            <person name="Kashin S."/>
            <person name="Khazanovich D."/>
            <person name="Kisner P."/>
            <person name="Lance K."/>
            <person name="Lara M."/>
            <person name="Lee W."/>
            <person name="Lennon N."/>
            <person name="Letendre F."/>
            <person name="LeVine R."/>
            <person name="Lipovsky A."/>
            <person name="Liu X."/>
            <person name="Liu J."/>
            <person name="Liu S."/>
            <person name="Lokyitsang T."/>
            <person name="Lokyitsang Y."/>
            <person name="Lubonja R."/>
            <person name="Lui A."/>
            <person name="MacDonald P."/>
            <person name="Magnisalis V."/>
            <person name="Maru K."/>
            <person name="Matthews C."/>
            <person name="McCusker W."/>
            <person name="McDonough S."/>
            <person name="Mehta T."/>
            <person name="Meldrim J."/>
            <person name="Meneus L."/>
            <person name="Mihai O."/>
            <person name="Mihalev A."/>
            <person name="Mihova T."/>
            <person name="Mittelman R."/>
            <person name="Mlenga V."/>
            <person name="Montmayeur A."/>
            <person name="Mulrain L."/>
            <person name="Navidi A."/>
            <person name="Naylor J."/>
            <person name="Negash T."/>
            <person name="Nguyen T."/>
            <person name="Nguyen N."/>
            <person name="Nicol R."/>
            <person name="Norbu C."/>
            <person name="Norbu N."/>
            <person name="Novod N."/>
            <person name="O'Neill B."/>
            <person name="Osman S."/>
            <person name="Markiewicz E."/>
            <person name="Oyono O.L."/>
            <person name="Patti C."/>
            <person name="Phunkhang P."/>
            <person name="Pierre F."/>
            <person name="Priest M."/>
            <person name="Raghuraman S."/>
            <person name="Rege F."/>
            <person name="Reyes R."/>
            <person name="Rise C."/>
            <person name="Rogov P."/>
            <person name="Ross K."/>
            <person name="Ryan E."/>
            <person name="Settipalli S."/>
            <person name="Shea T."/>
            <person name="Sherpa N."/>
            <person name="Shi L."/>
            <person name="Shih D."/>
            <person name="Sparrow T."/>
            <person name="Spaulding J."/>
            <person name="Stalker J."/>
            <person name="Stange-Thomann N."/>
            <person name="Stavropoulos S."/>
            <person name="Stone C."/>
            <person name="Strader C."/>
            <person name="Tesfaye S."/>
            <person name="Thomson T."/>
            <person name="Thoulutsang Y."/>
            <person name="Thoulutsang D."/>
            <person name="Topham K."/>
            <person name="Topping I."/>
            <person name="Tsamla T."/>
            <person name="Vassiliev H."/>
            <person name="Vo A."/>
            <person name="Wangchuk T."/>
            <person name="Wangdi T."/>
            <person name="Weiand M."/>
            <person name="Wilkinson J."/>
            <person name="Wilson A."/>
            <person name="Yadav S."/>
            <person name="Young G."/>
            <person name="Yu Q."/>
            <person name="Zembek L."/>
            <person name="Zhong D."/>
            <person name="Zimmer A."/>
            <person name="Zwirko Z."/>
            <person name="Jaffe D.B."/>
            <person name="Alvarez P."/>
            <person name="Brockman W."/>
            <person name="Butler J."/>
            <person name="Chin C."/>
            <person name="Gnerre S."/>
            <person name="Grabherr M."/>
            <person name="Kleber M."/>
            <person name="Mauceli E."/>
            <person name="MacCallum I."/>
        </authorList>
    </citation>
    <scope>NUCLEOTIDE SEQUENCE [LARGE SCALE GENOMIC DNA]</scope>
    <source>
        <strain evidence="3">Tucson 15287-2541.00</strain>
    </source>
</reference>
<dbReference type="Proteomes" id="UP000001070">
    <property type="component" value="Unassembled WGS sequence"/>
</dbReference>
<dbReference type="AlphaFoldDB" id="B4K1S3"/>
<evidence type="ECO:0000256" key="1">
    <source>
        <dbReference type="SAM" id="Coils"/>
    </source>
</evidence>
<keyword evidence="1" id="KW-0175">Coiled coil</keyword>
<accession>B4K1S3</accession>
<name>B4K1S3_DROGR</name>
<sequence length="75" mass="8690">MAKQQHEKELNEVEQEVQQDRVEVEEQQQLLLNKQLKFSAPAYTEIRTRSGGLHFKVSGAKKKLKLQKQQQQTAG</sequence>
<dbReference type="InParanoid" id="B4K1S3"/>
<dbReference type="HOGENOM" id="CLU_2673672_0_0_1"/>
<keyword evidence="3" id="KW-1185">Reference proteome</keyword>
<evidence type="ECO:0000313" key="2">
    <source>
        <dbReference type="EMBL" id="EDV90371.1"/>
    </source>
</evidence>
<gene>
    <name evidence="2" type="primary">Dgri\GH23659</name>
    <name evidence="2" type="ORF">Dgri_GH23659</name>
</gene>
<evidence type="ECO:0000313" key="3">
    <source>
        <dbReference type="Proteomes" id="UP000001070"/>
    </source>
</evidence>
<organism evidence="3">
    <name type="scientific">Drosophila grimshawi</name>
    <name type="common">Hawaiian fruit fly</name>
    <name type="synonym">Idiomyia grimshawi</name>
    <dbReference type="NCBI Taxonomy" id="7222"/>
    <lineage>
        <taxon>Eukaryota</taxon>
        <taxon>Metazoa</taxon>
        <taxon>Ecdysozoa</taxon>
        <taxon>Arthropoda</taxon>
        <taxon>Hexapoda</taxon>
        <taxon>Insecta</taxon>
        <taxon>Pterygota</taxon>
        <taxon>Neoptera</taxon>
        <taxon>Endopterygota</taxon>
        <taxon>Diptera</taxon>
        <taxon>Brachycera</taxon>
        <taxon>Muscomorpha</taxon>
        <taxon>Ephydroidea</taxon>
        <taxon>Drosophilidae</taxon>
        <taxon>Drosophila</taxon>
        <taxon>Hawaiian Drosophila</taxon>
    </lineage>
</organism>
<protein>
    <submittedName>
        <fullName evidence="2">GH23659</fullName>
    </submittedName>
</protein>
<dbReference type="EMBL" id="CH917795">
    <property type="protein sequence ID" value="EDV90371.1"/>
    <property type="molecule type" value="Genomic_DNA"/>
</dbReference>
<proteinExistence type="predicted"/>